<dbReference type="GO" id="GO:0005886">
    <property type="term" value="C:plasma membrane"/>
    <property type="evidence" value="ECO:0007669"/>
    <property type="project" value="UniProtKB-SubCell"/>
</dbReference>
<evidence type="ECO:0000313" key="5">
    <source>
        <dbReference type="EMBL" id="EOH72302.1"/>
    </source>
</evidence>
<dbReference type="Proteomes" id="UP000013783">
    <property type="component" value="Unassembled WGS sequence"/>
</dbReference>
<evidence type="ECO:0000259" key="2">
    <source>
        <dbReference type="Pfam" id="PF12773"/>
    </source>
</evidence>
<proteinExistence type="predicted"/>
<dbReference type="AlphaFoldDB" id="R2NJR7"/>
<gene>
    <name evidence="6" type="ORF">I585_01853</name>
    <name evidence="5" type="ORF">UAI_03886</name>
</gene>
<dbReference type="STRING" id="71451.RV07_GL000323"/>
<organism evidence="5 7">
    <name type="scientific">Enterococcus malodoratus ATCC 43197</name>
    <dbReference type="NCBI Taxonomy" id="1158601"/>
    <lineage>
        <taxon>Bacteria</taxon>
        <taxon>Bacillati</taxon>
        <taxon>Bacillota</taxon>
        <taxon>Bacilli</taxon>
        <taxon>Lactobacillales</taxon>
        <taxon>Enterococcaceae</taxon>
        <taxon>Enterococcus</taxon>
    </lineage>
</organism>
<dbReference type="Pfam" id="PF12773">
    <property type="entry name" value="DZR"/>
    <property type="match status" value="1"/>
</dbReference>
<keyword evidence="1" id="KW-0472">Membrane</keyword>
<feature type="domain" description="DZANK-type" evidence="2">
    <location>
        <begin position="4"/>
        <end position="69"/>
    </location>
</feature>
<name>R2NJR7_9ENTE</name>
<keyword evidence="1" id="KW-0812">Transmembrane</keyword>
<dbReference type="Proteomes" id="UP000014148">
    <property type="component" value="Unassembled WGS sequence"/>
</dbReference>
<keyword evidence="8" id="KW-1185">Reference proteome</keyword>
<dbReference type="PANTHER" id="PTHR40038">
    <property type="entry name" value="MEMBRANE-ASSOCIATED PROTEIN TCAA"/>
    <property type="match status" value="1"/>
</dbReference>
<dbReference type="InterPro" id="IPR054530">
    <property type="entry name" value="TcaA_4th"/>
</dbReference>
<feature type="domain" description="TcaA second" evidence="3">
    <location>
        <begin position="120"/>
        <end position="206"/>
    </location>
</feature>
<reference evidence="5 7" key="1">
    <citation type="submission" date="2013-02" db="EMBL/GenBank/DDBJ databases">
        <title>The Genome Sequence of Enterococcus malodoratus ATCC_43197.</title>
        <authorList>
            <consortium name="The Broad Institute Genome Sequencing Platform"/>
            <consortium name="The Broad Institute Genome Sequencing Center for Infectious Disease"/>
            <person name="Earl A.M."/>
            <person name="Gilmore M.S."/>
            <person name="Lebreton F."/>
            <person name="Walker B."/>
            <person name="Young S.K."/>
            <person name="Zeng Q."/>
            <person name="Gargeya S."/>
            <person name="Fitzgerald M."/>
            <person name="Haas B."/>
            <person name="Abouelleil A."/>
            <person name="Alvarado L."/>
            <person name="Arachchi H.M."/>
            <person name="Berlin A.M."/>
            <person name="Chapman S.B."/>
            <person name="Dewar J."/>
            <person name="Goldberg J."/>
            <person name="Griggs A."/>
            <person name="Gujja S."/>
            <person name="Hansen M."/>
            <person name="Howarth C."/>
            <person name="Imamovic A."/>
            <person name="Larimer J."/>
            <person name="McCowan C."/>
            <person name="Murphy C."/>
            <person name="Neiman D."/>
            <person name="Pearson M."/>
            <person name="Priest M."/>
            <person name="Roberts A."/>
            <person name="Saif S."/>
            <person name="Shea T."/>
            <person name="Sisk P."/>
            <person name="Sykes S."/>
            <person name="Wortman J."/>
            <person name="Nusbaum C."/>
            <person name="Birren B."/>
        </authorList>
    </citation>
    <scope>NUCLEOTIDE SEQUENCE [LARGE SCALE GENOMIC DNA]</scope>
    <source>
        <strain evidence="5 7">ATCC 43197</strain>
    </source>
</reference>
<evidence type="ECO:0000259" key="3">
    <source>
        <dbReference type="Pfam" id="PF22813"/>
    </source>
</evidence>
<dbReference type="Pfam" id="PF22813">
    <property type="entry name" value="TcaA_2nd"/>
    <property type="match status" value="1"/>
</dbReference>
<dbReference type="Pfam" id="PF22820">
    <property type="entry name" value="TcaA_3rd_4th"/>
    <property type="match status" value="1"/>
</dbReference>
<dbReference type="eggNOG" id="COG4640">
    <property type="taxonomic scope" value="Bacteria"/>
</dbReference>
<keyword evidence="1" id="KW-1133">Transmembrane helix</keyword>
<reference evidence="6 8" key="2">
    <citation type="submission" date="2013-03" db="EMBL/GenBank/DDBJ databases">
        <title>The Genome Sequence of Enterococcus malodoratus ATCC_43197 (PacBio/Illumina hybrid assembly).</title>
        <authorList>
            <consortium name="The Broad Institute Genomics Platform"/>
            <consortium name="The Broad Institute Genome Sequencing Center for Infectious Disease"/>
            <person name="Earl A."/>
            <person name="Russ C."/>
            <person name="Gilmore M."/>
            <person name="Surin D."/>
            <person name="Walker B."/>
            <person name="Young S."/>
            <person name="Zeng Q."/>
            <person name="Gargeya S."/>
            <person name="Fitzgerald M."/>
            <person name="Haas B."/>
            <person name="Abouelleil A."/>
            <person name="Allen A.W."/>
            <person name="Alvarado L."/>
            <person name="Arachchi H.M."/>
            <person name="Berlin A.M."/>
            <person name="Chapman S.B."/>
            <person name="Gainer-Dewar J."/>
            <person name="Goldberg J."/>
            <person name="Griggs A."/>
            <person name="Gujja S."/>
            <person name="Hansen M."/>
            <person name="Howarth C."/>
            <person name="Imamovic A."/>
            <person name="Ireland A."/>
            <person name="Larimer J."/>
            <person name="McCowan C."/>
            <person name="Murphy C."/>
            <person name="Pearson M."/>
            <person name="Poon T.W."/>
            <person name="Priest M."/>
            <person name="Roberts A."/>
            <person name="Saif S."/>
            <person name="Shea T."/>
            <person name="Sisk P."/>
            <person name="Sykes S."/>
            <person name="Wortman J."/>
            <person name="Nusbaum C."/>
            <person name="Birren B."/>
        </authorList>
    </citation>
    <scope>NUCLEOTIDE SEQUENCE [LARGE SCALE GENOMIC DNA]</scope>
    <source>
        <strain evidence="6 8">ATCC 43197</strain>
    </source>
</reference>
<dbReference type="PANTHER" id="PTHR40038:SF1">
    <property type="entry name" value="MEMBRANE-ASSOCIATED PROTEIN TCAA"/>
    <property type="match status" value="1"/>
</dbReference>
<sequence length="511" mass="57834">MKNCPNCGHENLAEAHFCEECGQAFAVDIPVEPEILAEEEKKKEPKEQHFCPHCGEVLPADAEFCPNCGQPLKAAVRPAVPTKKSLSKNQKIGIGAGLAIVVLLVGGLLFGRYYYSYPQQLSRLEQTFKTQDPEKMAEVVISEDPNYEVSAANLKKFISYYQADGHKKDYADFLRDLKHNPSQLVDFSIHEKGKYLGLFPRYRLVIQPVYVTVTTDQSDMQLTLDDKKLATSKGSNYETTWGPMTPGSYQVAGKLDNEESSFTQDLVRYHNPDFEANSHITINLHKISFKVMSNIDGAKVLLNNKEVGTIKNEEAEIKDVIWHQGMKVQLTYKTAADQLTSDTYQIAATQFMADEYESDSYDSVIHLNFMNVQSQADVQSFLDSLYRSLSSYTSKFSDFGTRGRNDLAKYFVDGLKNPDEQDFEKFINELRTSDKRSGVDAKAEVESVTMTGKDVYTVQYLINYNTAYSDDTDGVNEVFRYKKATLRYNEDEDKFQIDNLGGAENFEPVKE</sequence>
<comment type="caution">
    <text evidence="5">The sequence shown here is derived from an EMBL/GenBank/DDBJ whole genome shotgun (WGS) entry which is preliminary data.</text>
</comment>
<evidence type="ECO:0000259" key="4">
    <source>
        <dbReference type="Pfam" id="PF22820"/>
    </source>
</evidence>
<dbReference type="PATRIC" id="fig|1158601.3.peg.3854"/>
<dbReference type="EMBL" id="ASWA01000002">
    <property type="protein sequence ID" value="EOT70373.1"/>
    <property type="molecule type" value="Genomic_DNA"/>
</dbReference>
<evidence type="ECO:0000313" key="8">
    <source>
        <dbReference type="Proteomes" id="UP000014148"/>
    </source>
</evidence>
<evidence type="ECO:0000313" key="7">
    <source>
        <dbReference type="Proteomes" id="UP000013783"/>
    </source>
</evidence>
<evidence type="ECO:0000256" key="1">
    <source>
        <dbReference type="SAM" id="Phobius"/>
    </source>
</evidence>
<dbReference type="OrthoDB" id="1682769at2"/>
<dbReference type="RefSeq" id="WP_010742659.1">
    <property type="nucleotide sequence ID" value="NZ_KB946253.1"/>
</dbReference>
<dbReference type="EMBL" id="AJAK01000030">
    <property type="protein sequence ID" value="EOH72302.1"/>
    <property type="molecule type" value="Genomic_DNA"/>
</dbReference>
<accession>R2NJR7</accession>
<feature type="domain" description="TcaA 4th" evidence="4">
    <location>
        <begin position="289"/>
        <end position="353"/>
    </location>
</feature>
<dbReference type="InterPro" id="IPR025874">
    <property type="entry name" value="DZR"/>
</dbReference>
<feature type="transmembrane region" description="Helical" evidence="1">
    <location>
        <begin position="92"/>
        <end position="115"/>
    </location>
</feature>
<protein>
    <submittedName>
        <fullName evidence="5">Uncharacterized protein</fullName>
    </submittedName>
</protein>
<evidence type="ECO:0000313" key="6">
    <source>
        <dbReference type="EMBL" id="EOT70373.1"/>
    </source>
</evidence>
<dbReference type="InterPro" id="IPR054529">
    <property type="entry name" value="TcaA_2nd"/>
</dbReference>